<dbReference type="InterPro" id="IPR012674">
    <property type="entry name" value="Calycin"/>
</dbReference>
<name>A0A1B6M4V5_9HEMI</name>
<evidence type="ECO:0000313" key="2">
    <source>
        <dbReference type="EMBL" id="JAT30934.1"/>
    </source>
</evidence>
<feature type="signal peptide" evidence="1">
    <location>
        <begin position="1"/>
        <end position="19"/>
    </location>
</feature>
<proteinExistence type="predicted"/>
<feature type="chain" id="PRO_5008587842" description="Lipocalin/cytosolic fatty-acid binding domain-containing protein" evidence="1">
    <location>
        <begin position="20"/>
        <end position="204"/>
    </location>
</feature>
<evidence type="ECO:0000256" key="1">
    <source>
        <dbReference type="SAM" id="SignalP"/>
    </source>
</evidence>
<organism evidence="2">
    <name type="scientific">Graphocephala atropunctata</name>
    <dbReference type="NCBI Taxonomy" id="36148"/>
    <lineage>
        <taxon>Eukaryota</taxon>
        <taxon>Metazoa</taxon>
        <taxon>Ecdysozoa</taxon>
        <taxon>Arthropoda</taxon>
        <taxon>Hexapoda</taxon>
        <taxon>Insecta</taxon>
        <taxon>Pterygota</taxon>
        <taxon>Neoptera</taxon>
        <taxon>Paraneoptera</taxon>
        <taxon>Hemiptera</taxon>
        <taxon>Auchenorrhyncha</taxon>
        <taxon>Membracoidea</taxon>
        <taxon>Cicadellidae</taxon>
        <taxon>Cicadellinae</taxon>
        <taxon>Cicadellini</taxon>
        <taxon>Graphocephala</taxon>
    </lineage>
</organism>
<keyword evidence="1" id="KW-0732">Signal</keyword>
<gene>
    <name evidence="2" type="ORF">g.50850</name>
</gene>
<dbReference type="AlphaFoldDB" id="A0A1B6M4V5"/>
<protein>
    <recommendedName>
        <fullName evidence="3">Lipocalin/cytosolic fatty-acid binding domain-containing protein</fullName>
    </recommendedName>
</protein>
<evidence type="ECO:0008006" key="3">
    <source>
        <dbReference type="Google" id="ProtNLM"/>
    </source>
</evidence>
<accession>A0A1B6M4V5</accession>
<dbReference type="SUPFAM" id="SSF50814">
    <property type="entry name" value="Lipocalins"/>
    <property type="match status" value="1"/>
</dbReference>
<dbReference type="EMBL" id="GEBQ01009043">
    <property type="protein sequence ID" value="JAT30934.1"/>
    <property type="molecule type" value="Transcribed_RNA"/>
</dbReference>
<sequence>MRAVVVVATLVELLALVHATIYGPCREVEVVDVDFSKWEEQLYVNMMTKNIGQRCSWVDRHLIYKGNETLLGEHYYRIENGTELNSTVVGTYVSKGYITFTAEKIPNRQTLFHDYSLDRCYGSILFVCTNDPNFDGRGAVFVESPYPTLPKRYAKRTREILEKNGFKIEDLMMVDNCNCRNIPNNDRWGRCRHRSIEEYFSTYH</sequence>
<reference evidence="2" key="1">
    <citation type="submission" date="2015-11" db="EMBL/GenBank/DDBJ databases">
        <title>De novo transcriptome assembly of four potential Pierce s Disease insect vectors from Arizona vineyards.</title>
        <authorList>
            <person name="Tassone E.E."/>
        </authorList>
    </citation>
    <scope>NUCLEOTIDE SEQUENCE</scope>
</reference>